<proteinExistence type="predicted"/>
<evidence type="ECO:0000256" key="1">
    <source>
        <dbReference type="SAM" id="Coils"/>
    </source>
</evidence>
<organism evidence="2 3">
    <name type="scientific">Amphimedon queenslandica</name>
    <name type="common">Sponge</name>
    <dbReference type="NCBI Taxonomy" id="400682"/>
    <lineage>
        <taxon>Eukaryota</taxon>
        <taxon>Metazoa</taxon>
        <taxon>Porifera</taxon>
        <taxon>Demospongiae</taxon>
        <taxon>Heteroscleromorpha</taxon>
        <taxon>Haplosclerida</taxon>
        <taxon>Niphatidae</taxon>
        <taxon>Amphimedon</taxon>
    </lineage>
</organism>
<feature type="coiled-coil region" evidence="1">
    <location>
        <begin position="5"/>
        <end position="70"/>
    </location>
</feature>
<keyword evidence="1" id="KW-0175">Coiled coil</keyword>
<evidence type="ECO:0000313" key="3">
    <source>
        <dbReference type="Proteomes" id="UP000007879"/>
    </source>
</evidence>
<reference evidence="2" key="2">
    <citation type="submission" date="2024-06" db="UniProtKB">
        <authorList>
            <consortium name="EnsemblMetazoa"/>
        </authorList>
    </citation>
    <scope>IDENTIFICATION</scope>
</reference>
<dbReference type="Proteomes" id="UP000007879">
    <property type="component" value="Unassembled WGS sequence"/>
</dbReference>
<reference evidence="3" key="1">
    <citation type="journal article" date="2010" name="Nature">
        <title>The Amphimedon queenslandica genome and the evolution of animal complexity.</title>
        <authorList>
            <person name="Srivastava M."/>
            <person name="Simakov O."/>
            <person name="Chapman J."/>
            <person name="Fahey B."/>
            <person name="Gauthier M.E."/>
            <person name="Mitros T."/>
            <person name="Richards G.S."/>
            <person name="Conaco C."/>
            <person name="Dacre M."/>
            <person name="Hellsten U."/>
            <person name="Larroux C."/>
            <person name="Putnam N.H."/>
            <person name="Stanke M."/>
            <person name="Adamska M."/>
            <person name="Darling A."/>
            <person name="Degnan S.M."/>
            <person name="Oakley T.H."/>
            <person name="Plachetzki D.C."/>
            <person name="Zhai Y."/>
            <person name="Adamski M."/>
            <person name="Calcino A."/>
            <person name="Cummins S.F."/>
            <person name="Goodstein D.M."/>
            <person name="Harris C."/>
            <person name="Jackson D.J."/>
            <person name="Leys S.P."/>
            <person name="Shu S."/>
            <person name="Woodcroft B.J."/>
            <person name="Vervoort M."/>
            <person name="Kosik K.S."/>
            <person name="Manning G."/>
            <person name="Degnan B.M."/>
            <person name="Rokhsar D.S."/>
        </authorList>
    </citation>
    <scope>NUCLEOTIDE SEQUENCE [LARGE SCALE GENOMIC DNA]</scope>
</reference>
<keyword evidence="3" id="KW-1185">Reference proteome</keyword>
<feature type="coiled-coil region" evidence="1">
    <location>
        <begin position="95"/>
        <end position="239"/>
    </location>
</feature>
<dbReference type="EnsemblMetazoa" id="XM_011410185.1">
    <property type="protein sequence ID" value="XP_011408487.1"/>
    <property type="gene ID" value="LOC105315505"/>
</dbReference>
<dbReference type="GeneID" id="105315505"/>
<dbReference type="KEGG" id="aqu:105315505"/>
<sequence>QTTFIIEQQEKLRQIFEEMLAKEREEQKEKLQELRKEHEIELAETKSRIENEKKEQMKELQRECQEESRQQMMTLMNDLRAEFTQNMAEVRKKCNKEHQQQMEDLKKDFKKREKERLDALKKQYDTEHQKQLIELRKYYEEELKEKYEEEVKEQMQMLEVEYHNQRERQMDTLQKQYYTDREQQLTSLKEQYEVSRQKLATEMKQLYKREHKMRMKECKEQCTNEHERMKEEYRMQSQDQLKEVREMFGAEKEKQAEEFKDSLIAEKEKLKLTFKEEIEKLKPEVVSSVPRRHSRPRRVQEAEADTCHLIEKLPGATPIPQEAVAGASSQQCQYDDKKLIIRNFPKWYTDRDLTPVIGAGLQLDTITDFTLELKSCVAVLTFTKSKTDKEMDDIIKKIKLGLGWTVERCEHNCGIAIAGIRTSCATEAKLTEYFDDFMKGTVVKEVRILYKNGKWLAKVTFKDHSVIPPIMAANHAIALGLNVTIKECSVFDALGLSSDLDEISKENSIRSIWDKLWNDKSVSLNK</sequence>
<dbReference type="AlphaFoldDB" id="A0AAN0ISJ8"/>
<name>A0AAN0ISJ8_AMPQE</name>
<dbReference type="RefSeq" id="XP_011408487.1">
    <property type="nucleotide sequence ID" value="XM_011410185.1"/>
</dbReference>
<accession>A0AAN0ISJ8</accession>
<protein>
    <submittedName>
        <fullName evidence="2">Uncharacterized protein</fullName>
    </submittedName>
</protein>
<evidence type="ECO:0000313" key="2">
    <source>
        <dbReference type="EnsemblMetazoa" id="XP_011408487.1"/>
    </source>
</evidence>